<feature type="active site" description="Proton acceptor" evidence="17">
    <location>
        <position position="1221"/>
    </location>
</feature>
<keyword evidence="22" id="KW-1185">Reference proteome</keyword>
<sequence length="1508" mass="167439">MDVVQWYGIALTALAAIVLAASHLHPLLPFWLLRHIAYPRLHPLLGGTGDTTRFGAIVIGVFLAGNVFCSGLGVKSSSDLVKRTGQLFTINAIPLFLGGKIGPLVNVLRMQYEDFARAHRWLARVATVQAVVHAVVAFFAKKEFRTQSQIAGLVVSLLSDDIHIASAEQTDKAVSAVFLIFLFSMGVVRRRWYELFAKLHLVLAVLAVVAAWLHVASGSVFRPPEVYLFAACCTYGIAFAVWFKHIVYRNYSYHTLFASAEISKTGTSSTQVVQMKLGLPRPCDFRPGQFVYVRMLTLRNLAILQSHPFYVYSWDERGVFSLLVERKSGFTESLLDEDAPLSQPRRTPKVKGKVVRAMVEGPFGKSVDLTPYRTIALFATGIGIVAQLSHVRRWLMDQQGPFNVTTKSINLFWEVEEERYKRWVEEDMNYLLSIDLKHMVRIHVFVKGDSSDRERGNIETPTKINASRPNRVFYHFSPIDAEAEVRKQIEEASGRTVIAVCSDSLTTANIRREVCRAVGKDITLEVLDITLLANSPYIEEQCPSLFVLIGSICKARAIQELFSAKSATPTFVHGEVHLHLDPLSAFSKRPIYVADSDIPERHRRDKIPPAASCHETISHSFRQTGKQPLDASSAAGQVYAQLLHPFADVFCLFAADLGGLRGISRQVAAWLKRPQASLLPTETYPSLVIVIEDNTRKGEKAVKDWFLQNLAAEQNLAADTPRSFSDHFSSLEVVMLPQVGKISSGARHRRLKDRLLRVSDRIRKHRTSSRTLFSARHFHAFFRLACQHLTGGNSEPFDFVTAARLHNPVPSDLRKHLSNFVQLVKSSRELIDFAAPAIASALFLDSYPPDAPMFDPGSVFERLYKGVCYEASKSAMSNEHDPSFMLPSAIVKLIQSHFQRYFSDALQSNTSKFAAESHKGVLQRASGFWLKLQSRETCLVCLGRRPHIGLPCGHTVCENCICVFGCPSPEDSFVYHIDRCFLCGLDAKHKSVRIHPPTAGAAVLSLDGGGVRGILELAFLQLLEDRIGLPMPVLRNFQVVFGTSTGGIIALGLAQGWSVQKCIKIFPRLANAAFQRRRFLGLFHLPKALETLMAIFTDCIYPADHIETALKEAYGCRQGLLEMSQAASLGTRVGVPVVTVRGSSLCLFTSYNGTGLRKNDLGSLQSIHSSLATADSFLEYHIIESHDGAEQPRVWEVARAASAAPLFFKPATIRGYADHQDSGTLRNNPIYMALSEAEALFPFTEEPDFVVSLGTGTPRPDAEELYTSGSRGLLKDGCLPRLCRGAWETMNGSRDYIVLKSFGRPSSCGKYHRMDIEFDGPEPRLDAVSDMASLQSRALGDSNLSPVLDNIAECVIASQFYFEPRTRPKYMGGQYVGSGWIKCKLRRGEPALEALLSRLRTAGARLMVGNTNDPDPHDKCIAQIGDSSNFDETRNFCASLTLSVQGSFSIFLQEDSKTPRHISGSPFSVERLVRAEGLEAYFGRADHRKRDWADDNCAIPQAKRRRGS</sequence>
<accession>A0A8J2MUA1</accession>
<dbReference type="GO" id="GO:0046486">
    <property type="term" value="P:glycerolipid metabolic process"/>
    <property type="evidence" value="ECO:0007669"/>
    <property type="project" value="UniProtKB-ARBA"/>
</dbReference>
<protein>
    <recommendedName>
        <fullName evidence="3">ferric-chelate reductase (NADPH)</fullName>
        <ecNumber evidence="3">1.16.1.9</ecNumber>
    </recommendedName>
</protein>
<evidence type="ECO:0000256" key="18">
    <source>
        <dbReference type="SAM" id="Phobius"/>
    </source>
</evidence>
<dbReference type="GO" id="GO:0015677">
    <property type="term" value="P:copper ion import"/>
    <property type="evidence" value="ECO:0007669"/>
    <property type="project" value="TreeGrafter"/>
</dbReference>
<dbReference type="CDD" id="cd06186">
    <property type="entry name" value="NOX_Duox_like_FAD_NADP"/>
    <property type="match status" value="1"/>
</dbReference>
<dbReference type="GO" id="GO:0008270">
    <property type="term" value="F:zinc ion binding"/>
    <property type="evidence" value="ECO:0007669"/>
    <property type="project" value="UniProtKB-KW"/>
</dbReference>
<comment type="subcellular location">
    <subcellularLocation>
        <location evidence="1">Cell membrane</location>
        <topology evidence="1">Multi-pass membrane protein</topology>
    </subcellularLocation>
</comment>
<evidence type="ECO:0000256" key="10">
    <source>
        <dbReference type="ARBA" id="ARBA00022982"/>
    </source>
</evidence>
<dbReference type="Proteomes" id="UP000676310">
    <property type="component" value="Unassembled WGS sequence"/>
</dbReference>
<feature type="active site" description="Nucleophile" evidence="17">
    <location>
        <position position="1044"/>
    </location>
</feature>
<dbReference type="InterPro" id="IPR017927">
    <property type="entry name" value="FAD-bd_FR_type"/>
</dbReference>
<evidence type="ECO:0000256" key="8">
    <source>
        <dbReference type="ARBA" id="ARBA00022771"/>
    </source>
</evidence>
<evidence type="ECO:0000256" key="12">
    <source>
        <dbReference type="ARBA" id="ARBA00023002"/>
    </source>
</evidence>
<feature type="transmembrane region" description="Helical" evidence="18">
    <location>
        <begin position="195"/>
        <end position="214"/>
    </location>
</feature>
<evidence type="ECO:0000259" key="19">
    <source>
        <dbReference type="PROSITE" id="PS51384"/>
    </source>
</evidence>
<dbReference type="PROSITE" id="PS51635">
    <property type="entry name" value="PNPLA"/>
    <property type="match status" value="1"/>
</dbReference>
<dbReference type="CDD" id="cd07199">
    <property type="entry name" value="Pat17_PNPLA8_PNPLA9_like"/>
    <property type="match status" value="1"/>
</dbReference>
<feature type="transmembrane region" description="Helical" evidence="18">
    <location>
        <begin position="121"/>
        <end position="140"/>
    </location>
</feature>
<dbReference type="InterPro" id="IPR013121">
    <property type="entry name" value="Fe_red_NAD-bd_6"/>
</dbReference>
<dbReference type="InterPro" id="IPR013112">
    <property type="entry name" value="FAD-bd_8"/>
</dbReference>
<keyword evidence="15 18" id="KW-0472">Membrane</keyword>
<dbReference type="GO" id="GO:0006879">
    <property type="term" value="P:intracellular iron ion homeostasis"/>
    <property type="evidence" value="ECO:0007669"/>
    <property type="project" value="TreeGrafter"/>
</dbReference>
<dbReference type="GO" id="GO:0006826">
    <property type="term" value="P:iron ion transport"/>
    <property type="evidence" value="ECO:0007669"/>
    <property type="project" value="TreeGrafter"/>
</dbReference>
<dbReference type="Pfam" id="PF08030">
    <property type="entry name" value="NAD_binding_6"/>
    <property type="match status" value="1"/>
</dbReference>
<feature type="short sequence motif" description="GXSXG" evidence="17">
    <location>
        <begin position="1042"/>
        <end position="1046"/>
    </location>
</feature>
<comment type="catalytic activity">
    <reaction evidence="16">
        <text>2 a Fe(II)-siderophore + NADP(+) + H(+) = 2 a Fe(III)-siderophore + NADPH</text>
        <dbReference type="Rhea" id="RHEA:28795"/>
        <dbReference type="Rhea" id="RHEA-COMP:11342"/>
        <dbReference type="Rhea" id="RHEA-COMP:11344"/>
        <dbReference type="ChEBI" id="CHEBI:15378"/>
        <dbReference type="ChEBI" id="CHEBI:29033"/>
        <dbReference type="ChEBI" id="CHEBI:29034"/>
        <dbReference type="ChEBI" id="CHEBI:57783"/>
        <dbReference type="ChEBI" id="CHEBI:58349"/>
        <dbReference type="EC" id="1.16.1.9"/>
    </reaction>
</comment>
<dbReference type="InterPro" id="IPR013130">
    <property type="entry name" value="Fe3_Rdtase_TM_dom"/>
</dbReference>
<dbReference type="GeneID" id="67014284"/>
<dbReference type="GO" id="GO:0005886">
    <property type="term" value="C:plasma membrane"/>
    <property type="evidence" value="ECO:0007669"/>
    <property type="project" value="UniProtKB-SubCell"/>
</dbReference>
<dbReference type="OrthoDB" id="194358at2759"/>
<keyword evidence="6 18" id="KW-0812">Transmembrane</keyword>
<evidence type="ECO:0000256" key="9">
    <source>
        <dbReference type="ARBA" id="ARBA00022833"/>
    </source>
</evidence>
<evidence type="ECO:0000256" key="4">
    <source>
        <dbReference type="ARBA" id="ARBA00022448"/>
    </source>
</evidence>
<dbReference type="InterPro" id="IPR002641">
    <property type="entry name" value="PNPLA_dom"/>
</dbReference>
<organism evidence="21 22">
    <name type="scientific">Alternaria atra</name>
    <dbReference type="NCBI Taxonomy" id="119953"/>
    <lineage>
        <taxon>Eukaryota</taxon>
        <taxon>Fungi</taxon>
        <taxon>Dikarya</taxon>
        <taxon>Ascomycota</taxon>
        <taxon>Pezizomycotina</taxon>
        <taxon>Dothideomycetes</taxon>
        <taxon>Pleosporomycetidae</taxon>
        <taxon>Pleosporales</taxon>
        <taxon>Pleosporineae</taxon>
        <taxon>Pleosporaceae</taxon>
        <taxon>Alternaria</taxon>
        <taxon>Alternaria sect. Ulocladioides</taxon>
    </lineage>
</organism>
<feature type="transmembrane region" description="Helical" evidence="18">
    <location>
        <begin position="54"/>
        <end position="74"/>
    </location>
</feature>
<feature type="transmembrane region" description="Helical" evidence="18">
    <location>
        <begin position="375"/>
        <end position="395"/>
    </location>
</feature>
<dbReference type="GO" id="GO:0016042">
    <property type="term" value="P:lipid catabolic process"/>
    <property type="evidence" value="ECO:0007669"/>
    <property type="project" value="UniProtKB-UniRule"/>
</dbReference>
<keyword evidence="12" id="KW-0560">Oxidoreductase</keyword>
<feature type="domain" description="FAD-binding FR-type" evidence="19">
    <location>
        <begin position="255"/>
        <end position="369"/>
    </location>
</feature>
<dbReference type="Gene3D" id="3.40.1090.10">
    <property type="entry name" value="Cytosolic phospholipase A2 catalytic domain"/>
    <property type="match status" value="1"/>
</dbReference>
<keyword evidence="14 17" id="KW-0443">Lipid metabolism</keyword>
<dbReference type="PROSITE" id="PS00518">
    <property type="entry name" value="ZF_RING_1"/>
    <property type="match status" value="1"/>
</dbReference>
<evidence type="ECO:0000256" key="14">
    <source>
        <dbReference type="ARBA" id="ARBA00023098"/>
    </source>
</evidence>
<evidence type="ECO:0000313" key="21">
    <source>
        <dbReference type="EMBL" id="CAG5136984.1"/>
    </source>
</evidence>
<dbReference type="InterPro" id="IPR017938">
    <property type="entry name" value="Riboflavin_synthase-like_b-brl"/>
</dbReference>
<keyword evidence="13" id="KW-0406">Ion transport</keyword>
<evidence type="ECO:0000256" key="5">
    <source>
        <dbReference type="ARBA" id="ARBA00022475"/>
    </source>
</evidence>
<keyword evidence="11 18" id="KW-1133">Transmembrane helix</keyword>
<evidence type="ECO:0000256" key="11">
    <source>
        <dbReference type="ARBA" id="ARBA00022989"/>
    </source>
</evidence>
<dbReference type="PANTHER" id="PTHR32361">
    <property type="entry name" value="FERRIC/CUPRIC REDUCTASE TRANSMEMBRANE COMPONENT"/>
    <property type="match status" value="1"/>
</dbReference>
<keyword evidence="5" id="KW-1003">Cell membrane</keyword>
<dbReference type="SUPFAM" id="SSF52151">
    <property type="entry name" value="FabD/lysophospholipase-like"/>
    <property type="match status" value="1"/>
</dbReference>
<dbReference type="PROSITE" id="PS51384">
    <property type="entry name" value="FAD_FR"/>
    <property type="match status" value="1"/>
</dbReference>
<keyword evidence="8" id="KW-0863">Zinc-finger</keyword>
<dbReference type="InterPro" id="IPR017907">
    <property type="entry name" value="Znf_RING_CS"/>
</dbReference>
<dbReference type="InterPro" id="IPR039261">
    <property type="entry name" value="FNR_nucleotide-bd"/>
</dbReference>
<evidence type="ECO:0000256" key="16">
    <source>
        <dbReference type="ARBA" id="ARBA00048483"/>
    </source>
</evidence>
<evidence type="ECO:0000256" key="2">
    <source>
        <dbReference type="ARBA" id="ARBA00006278"/>
    </source>
</evidence>
<evidence type="ECO:0000313" key="22">
    <source>
        <dbReference type="Proteomes" id="UP000676310"/>
    </source>
</evidence>
<feature type="transmembrane region" description="Helical" evidence="18">
    <location>
        <begin position="226"/>
        <end position="243"/>
    </location>
</feature>
<keyword evidence="10" id="KW-0249">Electron transport</keyword>
<comment type="caution">
    <text evidence="21">The sequence shown here is derived from an EMBL/GenBank/DDBJ whole genome shotgun (WGS) entry which is preliminary data.</text>
</comment>
<dbReference type="Pfam" id="PF08022">
    <property type="entry name" value="FAD_binding_8"/>
    <property type="match status" value="1"/>
</dbReference>
<keyword evidence="4" id="KW-0813">Transport</keyword>
<name>A0A8J2MUA1_9PLEO</name>
<evidence type="ECO:0000256" key="17">
    <source>
        <dbReference type="PROSITE-ProRule" id="PRU01161"/>
    </source>
</evidence>
<dbReference type="Pfam" id="PF01734">
    <property type="entry name" value="Patatin"/>
    <property type="match status" value="1"/>
</dbReference>
<dbReference type="Pfam" id="PF01794">
    <property type="entry name" value="Ferric_reduct"/>
    <property type="match status" value="1"/>
</dbReference>
<evidence type="ECO:0000256" key="3">
    <source>
        <dbReference type="ARBA" id="ARBA00012668"/>
    </source>
</evidence>
<dbReference type="InterPro" id="IPR051410">
    <property type="entry name" value="Ferric/Cupric_Reductase"/>
</dbReference>
<dbReference type="InterPro" id="IPR016035">
    <property type="entry name" value="Acyl_Trfase/lysoPLipase"/>
</dbReference>
<keyword evidence="9" id="KW-0862">Zinc</keyword>
<evidence type="ECO:0000259" key="20">
    <source>
        <dbReference type="PROSITE" id="PS51635"/>
    </source>
</evidence>
<comment type="similarity">
    <text evidence="2">Belongs to the ferric reductase (FRE) family.</text>
</comment>
<feature type="transmembrane region" description="Helical" evidence="18">
    <location>
        <begin position="86"/>
        <end position="109"/>
    </location>
</feature>
<evidence type="ECO:0000256" key="1">
    <source>
        <dbReference type="ARBA" id="ARBA00004651"/>
    </source>
</evidence>
<evidence type="ECO:0000256" key="15">
    <source>
        <dbReference type="ARBA" id="ARBA00023136"/>
    </source>
</evidence>
<dbReference type="EC" id="1.16.1.9" evidence="3"/>
<comment type="caution">
    <text evidence="17">Lacks conserved residue(s) required for the propagation of feature annotation.</text>
</comment>
<feature type="short sequence motif" description="GXGXXG" evidence="17">
    <location>
        <begin position="1008"/>
        <end position="1013"/>
    </location>
</feature>
<evidence type="ECO:0000256" key="7">
    <source>
        <dbReference type="ARBA" id="ARBA00022723"/>
    </source>
</evidence>
<dbReference type="RefSeq" id="XP_043163556.1">
    <property type="nucleotide sequence ID" value="XM_043307621.1"/>
</dbReference>
<keyword evidence="17" id="KW-0378">Hydrolase</keyword>
<feature type="domain" description="PNPLA" evidence="20">
    <location>
        <begin position="1004"/>
        <end position="1234"/>
    </location>
</feature>
<dbReference type="GO" id="GO:0052851">
    <property type="term" value="F:ferric-chelate reductase (NADPH) activity"/>
    <property type="evidence" value="ECO:0007669"/>
    <property type="project" value="UniProtKB-EC"/>
</dbReference>
<dbReference type="EMBL" id="CAJRGZ010000004">
    <property type="protein sequence ID" value="CAG5136984.1"/>
    <property type="molecule type" value="Genomic_DNA"/>
</dbReference>
<feature type="transmembrane region" description="Helical" evidence="18">
    <location>
        <begin position="6"/>
        <end position="33"/>
    </location>
</feature>
<keyword evidence="17" id="KW-0442">Lipid degradation</keyword>
<proteinExistence type="inferred from homology"/>
<reference evidence="21" key="1">
    <citation type="submission" date="2021-05" db="EMBL/GenBank/DDBJ databases">
        <authorList>
            <person name="Stam R."/>
        </authorList>
    </citation>
    <scope>NUCLEOTIDE SEQUENCE</scope>
    <source>
        <strain evidence="21">CS162</strain>
    </source>
</reference>
<dbReference type="SUPFAM" id="SSF63380">
    <property type="entry name" value="Riboflavin synthase domain-like"/>
    <property type="match status" value="1"/>
</dbReference>
<dbReference type="PANTHER" id="PTHR32361:SF26">
    <property type="entry name" value="FAD-BINDING 8 DOMAIN-CONTAINING PROTEIN-RELATED"/>
    <property type="match status" value="1"/>
</dbReference>
<evidence type="ECO:0000256" key="13">
    <source>
        <dbReference type="ARBA" id="ARBA00023065"/>
    </source>
</evidence>
<keyword evidence="7" id="KW-0479">Metal-binding</keyword>
<dbReference type="Gene3D" id="3.40.50.80">
    <property type="entry name" value="Nucleotide-binding domain of ferredoxin-NADP reductase (FNR) module"/>
    <property type="match status" value="1"/>
</dbReference>
<evidence type="ECO:0000256" key="6">
    <source>
        <dbReference type="ARBA" id="ARBA00022692"/>
    </source>
</evidence>
<dbReference type="GO" id="GO:0016787">
    <property type="term" value="F:hydrolase activity"/>
    <property type="evidence" value="ECO:0007669"/>
    <property type="project" value="UniProtKB-UniRule"/>
</dbReference>
<gene>
    <name evidence="21" type="ORF">ALTATR162_LOCUS28</name>
</gene>